<keyword evidence="2" id="KW-1185">Reference proteome</keyword>
<name>A0A9Q6PUF1_PISSA</name>
<protein>
    <submittedName>
        <fullName evidence="1">Uncharacterized protein</fullName>
    </submittedName>
</protein>
<reference evidence="1 2" key="1">
    <citation type="submission" date="2019-04" db="EMBL/GenBank/DDBJ databases">
        <title>Complete genome sequencing of Piscirickettsia salmonis strain Psal-009.</title>
        <authorList>
            <person name="Schober I."/>
            <person name="Bunk B."/>
            <person name="Sproer C."/>
            <person name="Carril G.P."/>
            <person name="Riedel T."/>
            <person name="Flores-Herrera P.A."/>
            <person name="Nourdin-Galindo G."/>
            <person name="Marshall S.H."/>
            <person name="Overmann J."/>
        </authorList>
    </citation>
    <scope>NUCLEOTIDE SEQUENCE [LARGE SCALE GENOMIC DNA]</scope>
    <source>
        <strain evidence="1 2">Psal-009</strain>
        <plasmid evidence="1 2">unnamed3</plasmid>
    </source>
</reference>
<sequence>METWKYSISATPSTVKISSIQDYICPYNTNMSPIDTFYEGRNNLLRAITPENENIYSKITPLIIVGLISQTENYIRDIMAGVIKICPISKKNDQNKHLTLLQYGLVAPL</sequence>
<dbReference type="EMBL" id="CP038911">
    <property type="protein sequence ID" value="QGO07797.1"/>
    <property type="molecule type" value="Genomic_DNA"/>
</dbReference>
<organism evidence="1 2">
    <name type="scientific">Piscirickettsia salmonis</name>
    <dbReference type="NCBI Taxonomy" id="1238"/>
    <lineage>
        <taxon>Bacteria</taxon>
        <taxon>Pseudomonadati</taxon>
        <taxon>Pseudomonadota</taxon>
        <taxon>Gammaproteobacteria</taxon>
        <taxon>Thiotrichales</taxon>
        <taxon>Piscirickettsiaceae</taxon>
        <taxon>Piscirickettsia</taxon>
    </lineage>
</organism>
<accession>A0A9Q6PUF1</accession>
<dbReference type="AlphaFoldDB" id="A0A9Q6PUF1"/>
<proteinExistence type="predicted"/>
<gene>
    <name evidence="1" type="ORF">Psal009_03756</name>
</gene>
<dbReference type="Proteomes" id="UP000422232">
    <property type="component" value="Plasmid unnamed3"/>
</dbReference>
<evidence type="ECO:0000313" key="1">
    <source>
        <dbReference type="EMBL" id="QGO07797.1"/>
    </source>
</evidence>
<keyword evidence="1" id="KW-0614">Plasmid</keyword>
<dbReference type="RefSeq" id="WP_036780870.1">
    <property type="nucleotide sequence ID" value="NZ_CP038896.1"/>
</dbReference>
<geneLocation type="plasmid" evidence="1 2">
    <name>unnamed3</name>
</geneLocation>
<evidence type="ECO:0000313" key="2">
    <source>
        <dbReference type="Proteomes" id="UP000422232"/>
    </source>
</evidence>